<organism evidence="2 3">
    <name type="scientific">Mycolicibacterium cyprinidarum</name>
    <dbReference type="NCBI Taxonomy" id="2860311"/>
    <lineage>
        <taxon>Bacteria</taxon>
        <taxon>Bacillati</taxon>
        <taxon>Actinomycetota</taxon>
        <taxon>Actinomycetes</taxon>
        <taxon>Mycobacteriales</taxon>
        <taxon>Mycobacteriaceae</taxon>
        <taxon>Mycolicibacterium</taxon>
    </lineage>
</organism>
<dbReference type="Proteomes" id="UP001060504">
    <property type="component" value="Unassembled WGS sequence"/>
</dbReference>
<reference evidence="2 3" key="1">
    <citation type="submission" date="2021-08" db="EMBL/GenBank/DDBJ databases">
        <title>Draft genome sequence of Mycolicibacterium sp. NGTWS1702 strain.</title>
        <authorList>
            <person name="Matsumoto M."/>
            <person name="Tang B.C.C."/>
            <person name="Machida Y."/>
            <person name="Matoyama H."/>
            <person name="Kishihara T."/>
            <person name="Sato S."/>
            <person name="Kondo I."/>
            <person name="Sano M."/>
            <person name="Kato G."/>
        </authorList>
    </citation>
    <scope>NUCLEOTIDE SEQUENCE [LARGE SCALE GENOMIC DNA]</scope>
    <source>
        <strain evidence="2 3">NGTWSNA01</strain>
    </source>
</reference>
<evidence type="ECO:0000313" key="2">
    <source>
        <dbReference type="EMBL" id="GJF19470.1"/>
    </source>
</evidence>
<evidence type="ECO:0000313" key="3">
    <source>
        <dbReference type="Proteomes" id="UP001060504"/>
    </source>
</evidence>
<sequence length="78" mass="8354">MRLIDFNAKTPLIGMSMVFAAMLVVAVTAYLHAGWYSIVGYLAAAAIAVFGFVFTFRDIPTPPHDPSGTGNAEPTPEH</sequence>
<feature type="transmembrane region" description="Helical" evidence="1">
    <location>
        <begin position="38"/>
        <end position="56"/>
    </location>
</feature>
<accession>A0ABQ4VCR8</accession>
<protein>
    <recommendedName>
        <fullName evidence="4">Transmembrane protein</fullName>
    </recommendedName>
</protein>
<keyword evidence="1" id="KW-1133">Transmembrane helix</keyword>
<gene>
    <name evidence="2" type="ORF">NGTWS1702_28150</name>
</gene>
<dbReference type="EMBL" id="BPRH01002942">
    <property type="protein sequence ID" value="GJF19470.1"/>
    <property type="molecule type" value="Genomic_DNA"/>
</dbReference>
<name>A0ABQ4VCR8_9MYCO</name>
<feature type="transmembrane region" description="Helical" evidence="1">
    <location>
        <begin position="12"/>
        <end position="32"/>
    </location>
</feature>
<proteinExistence type="predicted"/>
<evidence type="ECO:0008006" key="4">
    <source>
        <dbReference type="Google" id="ProtNLM"/>
    </source>
</evidence>
<keyword evidence="3" id="KW-1185">Reference proteome</keyword>
<keyword evidence="1" id="KW-0472">Membrane</keyword>
<evidence type="ECO:0000256" key="1">
    <source>
        <dbReference type="SAM" id="Phobius"/>
    </source>
</evidence>
<comment type="caution">
    <text evidence="2">The sequence shown here is derived from an EMBL/GenBank/DDBJ whole genome shotgun (WGS) entry which is preliminary data.</text>
</comment>
<keyword evidence="1" id="KW-0812">Transmembrane</keyword>